<dbReference type="RefSeq" id="WP_132541964.1">
    <property type="nucleotide sequence ID" value="NZ_SLWY01000009.1"/>
</dbReference>
<dbReference type="Proteomes" id="UP000295765">
    <property type="component" value="Unassembled WGS sequence"/>
</dbReference>
<gene>
    <name evidence="1" type="ORF">EV699_109120</name>
</gene>
<proteinExistence type="predicted"/>
<accession>A0A4R2LP70</accession>
<dbReference type="EMBL" id="SLWY01000009">
    <property type="protein sequence ID" value="TCO81278.1"/>
    <property type="molecule type" value="Genomic_DNA"/>
</dbReference>
<name>A0A4R2LP70_9GAMM</name>
<dbReference type="AlphaFoldDB" id="A0A4R2LP70"/>
<comment type="caution">
    <text evidence="1">The sequence shown here is derived from an EMBL/GenBank/DDBJ whole genome shotgun (WGS) entry which is preliminary data.</text>
</comment>
<keyword evidence="2" id="KW-1185">Reference proteome</keyword>
<evidence type="ECO:0000313" key="1">
    <source>
        <dbReference type="EMBL" id="TCO81278.1"/>
    </source>
</evidence>
<sequence>MENRISAELTDEAVAAVLAAFDTIEQHLPFLLSLTAEESRRLPRMGDRNTPFVQETLQVAHLAAEHLPRRFDLAEVDRDLALYRRFAPLCKRMESLGERMQDTRDVLSSDLYLACLEAYRYLKAADRAEGLETLLDRVGRRFAGQGRRAAADPTRP</sequence>
<dbReference type="OrthoDB" id="5573309at2"/>
<reference evidence="1 2" key="1">
    <citation type="submission" date="2019-03" db="EMBL/GenBank/DDBJ databases">
        <title>Genomic Encyclopedia of Type Strains, Phase IV (KMG-IV): sequencing the most valuable type-strain genomes for metagenomic binning, comparative biology and taxonomic classification.</title>
        <authorList>
            <person name="Goeker M."/>
        </authorList>
    </citation>
    <scope>NUCLEOTIDE SEQUENCE [LARGE SCALE GENOMIC DNA]</scope>
    <source>
        <strain evidence="1 2">DSM 25287</strain>
    </source>
</reference>
<organism evidence="1 2">
    <name type="scientific">Plasticicumulans lactativorans</name>
    <dbReference type="NCBI Taxonomy" id="1133106"/>
    <lineage>
        <taxon>Bacteria</taxon>
        <taxon>Pseudomonadati</taxon>
        <taxon>Pseudomonadota</taxon>
        <taxon>Gammaproteobacteria</taxon>
        <taxon>Candidatus Competibacteraceae</taxon>
        <taxon>Plasticicumulans</taxon>
    </lineage>
</organism>
<protein>
    <submittedName>
        <fullName evidence="1">Uncharacterized protein</fullName>
    </submittedName>
</protein>
<evidence type="ECO:0000313" key="2">
    <source>
        <dbReference type="Proteomes" id="UP000295765"/>
    </source>
</evidence>